<sequence>MKTVHDIRRSNARKLRDGVGGNSSFATMIDREPTQTSRFM</sequence>
<feature type="non-terminal residue" evidence="2">
    <location>
        <position position="40"/>
    </location>
</feature>
<protein>
    <submittedName>
        <fullName evidence="2">LexA family transcriptional repressor</fullName>
    </submittedName>
</protein>
<proteinExistence type="predicted"/>
<name>A0A705KDF6_SALER</name>
<accession>A0A705KDF6</accession>
<evidence type="ECO:0000313" key="2">
    <source>
        <dbReference type="EMBL" id="HAC8759239.1"/>
    </source>
</evidence>
<organism evidence="2">
    <name type="scientific">Salmonella enterica</name>
    <name type="common">Salmonella choleraesuis</name>
    <dbReference type="NCBI Taxonomy" id="28901"/>
    <lineage>
        <taxon>Bacteria</taxon>
        <taxon>Pseudomonadati</taxon>
        <taxon>Pseudomonadota</taxon>
        <taxon>Gammaproteobacteria</taxon>
        <taxon>Enterobacterales</taxon>
        <taxon>Enterobacteriaceae</taxon>
        <taxon>Salmonella</taxon>
    </lineage>
</organism>
<comment type="caution">
    <text evidence="2">The sequence shown here is derived from an EMBL/GenBank/DDBJ whole genome shotgun (WGS) entry which is preliminary data.</text>
</comment>
<feature type="region of interest" description="Disordered" evidence="1">
    <location>
        <begin position="15"/>
        <end position="40"/>
    </location>
</feature>
<evidence type="ECO:0000256" key="1">
    <source>
        <dbReference type="SAM" id="MobiDB-lite"/>
    </source>
</evidence>
<dbReference type="EMBL" id="DAAMYO010000043">
    <property type="protein sequence ID" value="HAC8759239.1"/>
    <property type="molecule type" value="Genomic_DNA"/>
</dbReference>
<reference evidence="2" key="2">
    <citation type="submission" date="2019-01" db="EMBL/GenBank/DDBJ databases">
        <authorList>
            <consortium name="NCBI Pathogen Detection Project"/>
        </authorList>
    </citation>
    <scope>NUCLEOTIDE SEQUENCE</scope>
    <source>
        <strain evidence="2">Monophasic variant of S.Typhimurium</strain>
    </source>
</reference>
<reference evidence="2" key="1">
    <citation type="journal article" date="2018" name="Genome Biol.">
        <title>SKESA: strategic k-mer extension for scrupulous assemblies.</title>
        <authorList>
            <person name="Souvorov A."/>
            <person name="Agarwala R."/>
            <person name="Lipman D.J."/>
        </authorList>
    </citation>
    <scope>NUCLEOTIDE SEQUENCE</scope>
    <source>
        <strain evidence="2">Monophasic variant of S.Typhimurium</strain>
    </source>
</reference>
<dbReference type="AlphaFoldDB" id="A0A705KDF6"/>
<gene>
    <name evidence="2" type="ORF">G0I78_24365</name>
</gene>